<dbReference type="CDD" id="cd16913">
    <property type="entry name" value="YkuD_like"/>
    <property type="match status" value="1"/>
</dbReference>
<dbReference type="Pfam" id="PF03734">
    <property type="entry name" value="YkuD"/>
    <property type="match status" value="1"/>
</dbReference>
<gene>
    <name evidence="10" type="ORF">GGR00_001372</name>
</gene>
<keyword evidence="5 7" id="KW-0573">Peptidoglycan synthesis</keyword>
<evidence type="ECO:0000259" key="9">
    <source>
        <dbReference type="PROSITE" id="PS52029"/>
    </source>
</evidence>
<accession>A0A7X0F5Q6</accession>
<evidence type="ECO:0000313" key="11">
    <source>
        <dbReference type="Proteomes" id="UP000536262"/>
    </source>
</evidence>
<dbReference type="AlphaFoldDB" id="A0A7X0F5Q6"/>
<feature type="active site" description="Proton donor/acceptor" evidence="7">
    <location>
        <position position="122"/>
    </location>
</feature>
<dbReference type="GO" id="GO:0016740">
    <property type="term" value="F:transferase activity"/>
    <property type="evidence" value="ECO:0007669"/>
    <property type="project" value="UniProtKB-KW"/>
</dbReference>
<dbReference type="PANTHER" id="PTHR36699:SF1">
    <property type="entry name" value="L,D-TRANSPEPTIDASE YAFK-RELATED"/>
    <property type="match status" value="1"/>
</dbReference>
<dbReference type="Gene3D" id="2.40.440.10">
    <property type="entry name" value="L,D-transpeptidase catalytic domain-like"/>
    <property type="match status" value="1"/>
</dbReference>
<evidence type="ECO:0000256" key="3">
    <source>
        <dbReference type="ARBA" id="ARBA00022679"/>
    </source>
</evidence>
<keyword evidence="6 7" id="KW-0961">Cell wall biogenesis/degradation</keyword>
<keyword evidence="11" id="KW-1185">Reference proteome</keyword>
<dbReference type="GO" id="GO:0071555">
    <property type="term" value="P:cell wall organization"/>
    <property type="evidence" value="ECO:0007669"/>
    <property type="project" value="UniProtKB-UniRule"/>
</dbReference>
<comment type="similarity">
    <text evidence="2">Belongs to the YkuD family.</text>
</comment>
<dbReference type="EMBL" id="JACHOU010000002">
    <property type="protein sequence ID" value="MBB6353604.1"/>
    <property type="molecule type" value="Genomic_DNA"/>
</dbReference>
<feature type="signal peptide" evidence="8">
    <location>
        <begin position="1"/>
        <end position="28"/>
    </location>
</feature>
<reference evidence="10 11" key="1">
    <citation type="submission" date="2020-08" db="EMBL/GenBank/DDBJ databases">
        <title>Genomic Encyclopedia of Type Strains, Phase IV (KMG-IV): sequencing the most valuable type-strain genomes for metagenomic binning, comparative biology and taxonomic classification.</title>
        <authorList>
            <person name="Goeker M."/>
        </authorList>
    </citation>
    <scope>NUCLEOTIDE SEQUENCE [LARGE SCALE GENOMIC DNA]</scope>
    <source>
        <strain evidence="10 11">DSM 7051</strain>
    </source>
</reference>
<feature type="active site" description="Nucleophile" evidence="7">
    <location>
        <position position="144"/>
    </location>
</feature>
<dbReference type="Proteomes" id="UP000536262">
    <property type="component" value="Unassembled WGS sequence"/>
</dbReference>
<keyword evidence="3" id="KW-0808">Transferase</keyword>
<evidence type="ECO:0000256" key="4">
    <source>
        <dbReference type="ARBA" id="ARBA00022960"/>
    </source>
</evidence>
<evidence type="ECO:0000256" key="6">
    <source>
        <dbReference type="ARBA" id="ARBA00023316"/>
    </source>
</evidence>
<evidence type="ECO:0000313" key="10">
    <source>
        <dbReference type="EMBL" id="MBB6353604.1"/>
    </source>
</evidence>
<dbReference type="PROSITE" id="PS52029">
    <property type="entry name" value="LD_TPASE"/>
    <property type="match status" value="1"/>
</dbReference>
<sequence length="169" mass="18666">MRQASGMLTSRFALPLLALFASAPMARAEAVDLVRVDKSERLLELLSGDKVVRSYAVALGANPVGHKRQEGDERTPEGRYVLDWRNPGSAFTKSIHISYPDADDKAAAKRAGVDPGGMIMIHGQSKGFGWWSWLMQMFDWTNGCIAVTDEDMAEIWKMVENGTPIEINP</sequence>
<evidence type="ECO:0000256" key="2">
    <source>
        <dbReference type="ARBA" id="ARBA00005992"/>
    </source>
</evidence>
<comment type="pathway">
    <text evidence="1 7">Cell wall biogenesis; peptidoglycan biosynthesis.</text>
</comment>
<organism evidence="10 11">
    <name type="scientific">Aminobacter aganoensis</name>
    <dbReference type="NCBI Taxonomy" id="83264"/>
    <lineage>
        <taxon>Bacteria</taxon>
        <taxon>Pseudomonadati</taxon>
        <taxon>Pseudomonadota</taxon>
        <taxon>Alphaproteobacteria</taxon>
        <taxon>Hyphomicrobiales</taxon>
        <taxon>Phyllobacteriaceae</taxon>
        <taxon>Aminobacter</taxon>
    </lineage>
</organism>
<evidence type="ECO:0000256" key="1">
    <source>
        <dbReference type="ARBA" id="ARBA00004752"/>
    </source>
</evidence>
<evidence type="ECO:0000256" key="5">
    <source>
        <dbReference type="ARBA" id="ARBA00022984"/>
    </source>
</evidence>
<proteinExistence type="inferred from homology"/>
<dbReference type="InterPro" id="IPR038063">
    <property type="entry name" value="Transpep_catalytic_dom"/>
</dbReference>
<protein>
    <submittedName>
        <fullName evidence="10">Murein L,D-transpeptidase YafK</fullName>
    </submittedName>
</protein>
<name>A0A7X0F5Q6_9HYPH</name>
<feature type="chain" id="PRO_5030770720" evidence="8">
    <location>
        <begin position="29"/>
        <end position="169"/>
    </location>
</feature>
<dbReference type="GO" id="GO:0008360">
    <property type="term" value="P:regulation of cell shape"/>
    <property type="evidence" value="ECO:0007669"/>
    <property type="project" value="UniProtKB-UniRule"/>
</dbReference>
<evidence type="ECO:0000256" key="7">
    <source>
        <dbReference type="PROSITE-ProRule" id="PRU01373"/>
    </source>
</evidence>
<dbReference type="GO" id="GO:0004180">
    <property type="term" value="F:carboxypeptidase activity"/>
    <property type="evidence" value="ECO:0007669"/>
    <property type="project" value="UniProtKB-ARBA"/>
</dbReference>
<keyword evidence="4 7" id="KW-0133">Cell shape</keyword>
<evidence type="ECO:0000256" key="8">
    <source>
        <dbReference type="SAM" id="SignalP"/>
    </source>
</evidence>
<dbReference type="UniPathway" id="UPA00219"/>
<keyword evidence="8" id="KW-0732">Signal</keyword>
<dbReference type="InterPro" id="IPR005490">
    <property type="entry name" value="LD_TPept_cat_dom"/>
</dbReference>
<comment type="caution">
    <text evidence="10">The sequence shown here is derived from an EMBL/GenBank/DDBJ whole genome shotgun (WGS) entry which is preliminary data.</text>
</comment>
<feature type="domain" description="L,D-TPase catalytic" evidence="9">
    <location>
        <begin position="32"/>
        <end position="168"/>
    </location>
</feature>
<dbReference type="GO" id="GO:0009252">
    <property type="term" value="P:peptidoglycan biosynthetic process"/>
    <property type="evidence" value="ECO:0007669"/>
    <property type="project" value="UniProtKB-UniPathway"/>
</dbReference>
<dbReference type="PANTHER" id="PTHR36699">
    <property type="entry name" value="LD-TRANSPEPTIDASE"/>
    <property type="match status" value="1"/>
</dbReference>
<dbReference type="SUPFAM" id="SSF141523">
    <property type="entry name" value="L,D-transpeptidase catalytic domain-like"/>
    <property type="match status" value="1"/>
</dbReference>